<protein>
    <submittedName>
        <fullName evidence="2">Uncharacterized protein</fullName>
    </submittedName>
</protein>
<organism evidence="2 3">
    <name type="scientific">Leucosporidium creatinivorum</name>
    <dbReference type="NCBI Taxonomy" id="106004"/>
    <lineage>
        <taxon>Eukaryota</taxon>
        <taxon>Fungi</taxon>
        <taxon>Dikarya</taxon>
        <taxon>Basidiomycota</taxon>
        <taxon>Pucciniomycotina</taxon>
        <taxon>Microbotryomycetes</taxon>
        <taxon>Leucosporidiales</taxon>
        <taxon>Leucosporidium</taxon>
    </lineage>
</organism>
<feature type="compositionally biased region" description="Acidic residues" evidence="1">
    <location>
        <begin position="82"/>
        <end position="99"/>
    </location>
</feature>
<dbReference type="Proteomes" id="UP000193467">
    <property type="component" value="Unassembled WGS sequence"/>
</dbReference>
<feature type="region of interest" description="Disordered" evidence="1">
    <location>
        <begin position="174"/>
        <end position="228"/>
    </location>
</feature>
<reference evidence="2 3" key="1">
    <citation type="submission" date="2016-07" db="EMBL/GenBank/DDBJ databases">
        <title>Pervasive Adenine N6-methylation of Active Genes in Fungi.</title>
        <authorList>
            <consortium name="DOE Joint Genome Institute"/>
            <person name="Mondo S.J."/>
            <person name="Dannebaum R.O."/>
            <person name="Kuo R.C."/>
            <person name="Labutti K."/>
            <person name="Haridas S."/>
            <person name="Kuo A."/>
            <person name="Salamov A."/>
            <person name="Ahrendt S.R."/>
            <person name="Lipzen A."/>
            <person name="Sullivan W."/>
            <person name="Andreopoulos W.B."/>
            <person name="Clum A."/>
            <person name="Lindquist E."/>
            <person name="Daum C."/>
            <person name="Ramamoorthy G.K."/>
            <person name="Gryganskyi A."/>
            <person name="Culley D."/>
            <person name="Magnuson J.K."/>
            <person name="James T.Y."/>
            <person name="O'Malley M.A."/>
            <person name="Stajich J.E."/>
            <person name="Spatafora J.W."/>
            <person name="Visel A."/>
            <person name="Grigoriev I.V."/>
        </authorList>
    </citation>
    <scope>NUCLEOTIDE SEQUENCE [LARGE SCALE GENOMIC DNA]</scope>
    <source>
        <strain evidence="2 3">62-1032</strain>
    </source>
</reference>
<evidence type="ECO:0000256" key="1">
    <source>
        <dbReference type="SAM" id="MobiDB-lite"/>
    </source>
</evidence>
<feature type="compositionally biased region" description="Basic and acidic residues" evidence="1">
    <location>
        <begin position="182"/>
        <end position="191"/>
    </location>
</feature>
<accession>A0A1Y2G0V7</accession>
<feature type="compositionally biased region" description="Acidic residues" evidence="1">
    <location>
        <begin position="212"/>
        <end position="228"/>
    </location>
</feature>
<sequence length="228" mass="26159">MDWYDLDSWELEENLYYKLAPNPYGGPLPMKLFVQKEVEQLARELRGNQRDWRVPPPFGFPSPSNRNRNAYTGMNRNHNSIEVDDSDEEGEDEGEDEDLTPLISATTARSSYKLTLGELSTLDPVRTEPNPNGPGQMRLYDEEEVQELAYFLHGGKTGHAVYVRQLKKSAEKAHNTRIKNAIRRDKEEQKTLKRKQKAAKVAKAAKVRKDGDEDDEEEEDDDSSSEEE</sequence>
<dbReference type="AlphaFoldDB" id="A0A1Y2G0V7"/>
<evidence type="ECO:0000313" key="2">
    <source>
        <dbReference type="EMBL" id="ORY88570.1"/>
    </source>
</evidence>
<dbReference type="InParanoid" id="A0A1Y2G0V7"/>
<name>A0A1Y2G0V7_9BASI</name>
<dbReference type="InterPro" id="IPR037129">
    <property type="entry name" value="XPA_sf"/>
</dbReference>
<keyword evidence="3" id="KW-1185">Reference proteome</keyword>
<feature type="compositionally biased region" description="Basic residues" evidence="1">
    <location>
        <begin position="192"/>
        <end position="206"/>
    </location>
</feature>
<feature type="compositionally biased region" description="Polar residues" evidence="1">
    <location>
        <begin position="62"/>
        <end position="80"/>
    </location>
</feature>
<dbReference type="CDD" id="cd21075">
    <property type="entry name" value="DBD_XPA-like"/>
    <property type="match status" value="1"/>
</dbReference>
<comment type="caution">
    <text evidence="2">The sequence shown here is derived from an EMBL/GenBank/DDBJ whole genome shotgun (WGS) entry which is preliminary data.</text>
</comment>
<dbReference type="OrthoDB" id="3058642at2759"/>
<evidence type="ECO:0000313" key="3">
    <source>
        <dbReference type="Proteomes" id="UP000193467"/>
    </source>
</evidence>
<gene>
    <name evidence="2" type="ORF">BCR35DRAFT_301313</name>
</gene>
<feature type="region of interest" description="Disordered" evidence="1">
    <location>
        <begin position="50"/>
        <end position="100"/>
    </location>
</feature>
<dbReference type="Gene3D" id="3.90.530.10">
    <property type="entry name" value="XPA C-terminal domain"/>
    <property type="match status" value="1"/>
</dbReference>
<dbReference type="EMBL" id="MCGR01000009">
    <property type="protein sequence ID" value="ORY88570.1"/>
    <property type="molecule type" value="Genomic_DNA"/>
</dbReference>
<proteinExistence type="predicted"/>